<accession>A0AB39ZJ76</accession>
<evidence type="ECO:0000313" key="2">
    <source>
        <dbReference type="RefSeq" id="XP_016936824.3"/>
    </source>
</evidence>
<dbReference type="Proteomes" id="UP001652628">
    <property type="component" value="Chromosome X"/>
</dbReference>
<organism evidence="1 2">
    <name type="scientific">Drosophila suzukii</name>
    <name type="common">Spotted-wing drosophila fruit fly</name>
    <dbReference type="NCBI Taxonomy" id="28584"/>
    <lineage>
        <taxon>Eukaryota</taxon>
        <taxon>Metazoa</taxon>
        <taxon>Ecdysozoa</taxon>
        <taxon>Arthropoda</taxon>
        <taxon>Hexapoda</taxon>
        <taxon>Insecta</taxon>
        <taxon>Pterygota</taxon>
        <taxon>Neoptera</taxon>
        <taxon>Endopterygota</taxon>
        <taxon>Diptera</taxon>
        <taxon>Brachycera</taxon>
        <taxon>Muscomorpha</taxon>
        <taxon>Ephydroidea</taxon>
        <taxon>Drosophilidae</taxon>
        <taxon>Drosophila</taxon>
        <taxon>Sophophora</taxon>
    </lineage>
</organism>
<keyword evidence="1" id="KW-1185">Reference proteome</keyword>
<gene>
    <name evidence="2" type="primary">LOC108015093</name>
</gene>
<dbReference type="GeneID" id="108015093"/>
<sequence length="168" mass="19019">MQPQKDMCKCLFNITRSVQQTCAYSTRRHFLAMQALNARKIRESNIPEMEADVTASNGWRGIQAGDRLPTAVSLVRRNLPESVRNEVNTAFHQYGKSMTDLAKSARKMYKTARLKNIAPQPSVMEKVNILGLGPVKPQEQSTCAITERLTKLFFQDPWDFPKSGDSNK</sequence>
<dbReference type="AlphaFoldDB" id="A0AB39ZJ76"/>
<protein>
    <submittedName>
        <fullName evidence="2">Uncharacterized protein isoform X1</fullName>
    </submittedName>
</protein>
<name>A0AB39ZJ76_DROSZ</name>
<reference evidence="2" key="1">
    <citation type="submission" date="2025-08" db="UniProtKB">
        <authorList>
            <consortium name="RefSeq"/>
        </authorList>
    </citation>
    <scope>IDENTIFICATION</scope>
</reference>
<evidence type="ECO:0000313" key="1">
    <source>
        <dbReference type="Proteomes" id="UP001652628"/>
    </source>
</evidence>
<dbReference type="RefSeq" id="XP_016936824.3">
    <property type="nucleotide sequence ID" value="XM_017081335.4"/>
</dbReference>
<proteinExistence type="predicted"/>